<dbReference type="KEGG" id="ptaw:DW352_15090"/>
<feature type="compositionally biased region" description="Basic and acidic residues" evidence="1">
    <location>
        <begin position="96"/>
        <end position="106"/>
    </location>
</feature>
<dbReference type="InterPro" id="IPR021136">
    <property type="entry name" value="Flagellar_hook_control-like_C"/>
</dbReference>
<feature type="region of interest" description="Disordered" evidence="1">
    <location>
        <begin position="19"/>
        <end position="38"/>
    </location>
</feature>
<dbReference type="Pfam" id="PF02120">
    <property type="entry name" value="Flg_hook"/>
    <property type="match status" value="1"/>
</dbReference>
<accession>A0A345ZXT4</accession>
<evidence type="ECO:0000259" key="2">
    <source>
        <dbReference type="Pfam" id="PF02120"/>
    </source>
</evidence>
<keyword evidence="3" id="KW-0282">Flagellum</keyword>
<reference evidence="3 4" key="1">
    <citation type="submission" date="2018-07" db="EMBL/GenBank/DDBJ databases">
        <authorList>
            <person name="Quirk P.G."/>
            <person name="Krulwich T.A."/>
        </authorList>
    </citation>
    <scope>NUCLEOTIDE SEQUENCE [LARGE SCALE GENOMIC DNA]</scope>
    <source>
        <strain evidence="3 4">CC-BB4</strain>
    </source>
</reference>
<dbReference type="InterPro" id="IPR038610">
    <property type="entry name" value="FliK-like_C_sf"/>
</dbReference>
<name>A0A345ZXT4_9HYPH</name>
<feature type="compositionally biased region" description="Polar residues" evidence="1">
    <location>
        <begin position="347"/>
        <end position="365"/>
    </location>
</feature>
<evidence type="ECO:0000313" key="3">
    <source>
        <dbReference type="EMBL" id="AXK81731.1"/>
    </source>
</evidence>
<protein>
    <submittedName>
        <fullName evidence="3">Flagellar hook-length control protein FliK</fullName>
    </submittedName>
</protein>
<feature type="region of interest" description="Disordered" evidence="1">
    <location>
        <begin position="318"/>
        <end position="395"/>
    </location>
</feature>
<feature type="compositionally biased region" description="Basic and acidic residues" evidence="1">
    <location>
        <begin position="367"/>
        <end position="381"/>
    </location>
</feature>
<feature type="region of interest" description="Disordered" evidence="1">
    <location>
        <begin position="80"/>
        <end position="175"/>
    </location>
</feature>
<dbReference type="Proteomes" id="UP000254889">
    <property type="component" value="Chromosome"/>
</dbReference>
<dbReference type="CDD" id="cd17470">
    <property type="entry name" value="T3SS_Flik_C"/>
    <property type="match status" value="1"/>
</dbReference>
<keyword evidence="4" id="KW-1185">Reference proteome</keyword>
<evidence type="ECO:0000313" key="4">
    <source>
        <dbReference type="Proteomes" id="UP000254889"/>
    </source>
</evidence>
<dbReference type="RefSeq" id="WP_115692110.1">
    <property type="nucleotide sequence ID" value="NZ_CP031417.1"/>
</dbReference>
<dbReference type="OrthoDB" id="7676733at2"/>
<feature type="compositionally biased region" description="Low complexity" evidence="1">
    <location>
        <begin position="333"/>
        <end position="343"/>
    </location>
</feature>
<dbReference type="EMBL" id="CP031417">
    <property type="protein sequence ID" value="AXK81731.1"/>
    <property type="molecule type" value="Genomic_DNA"/>
</dbReference>
<dbReference type="Gene3D" id="3.30.750.140">
    <property type="match status" value="1"/>
</dbReference>
<proteinExistence type="predicted"/>
<gene>
    <name evidence="3" type="ORF">DW352_15090</name>
</gene>
<keyword evidence="3" id="KW-0966">Cell projection</keyword>
<feature type="compositionally biased region" description="Low complexity" evidence="1">
    <location>
        <begin position="80"/>
        <end position="89"/>
    </location>
</feature>
<sequence length="395" mass="41414">MNKADFLMASLRQLAATAVGGASRGGPHNAPAKEGKDKAAQFLEQLRLVSQGAKHGAKPAAEAAEAVSIESTEDAVAIADTAAAPIPTRAKNKLKQPHDSPRRATEADTASSPHDWRGPEAALSAAMSKLEHMPKPVNDANTARVDAVQAHGSRRASQPMPGEPADAPSAPSDQNVKLSVGAAEPRGVAAVKVVVRQQETHFEPVPQLTQLQKIVDRVATDLPAAAAPADSEANAALPNAPRVADKPVKILTVQLDPPSLGTVTVKVRLTGDAVDVQVSAERYETTQMLRHERDALTERMHSAGYKFEISSIDHGRVGDAAAAGQTPSRSDHQQSSQQQAQGGAQIGGNNADRQSGDAQAGARQNRQGHEQFAERVARSGDQESAPDRTGGALYL</sequence>
<feature type="domain" description="Flagellar hook-length control protein-like C-terminal" evidence="2">
    <location>
        <begin position="245"/>
        <end position="315"/>
    </location>
</feature>
<keyword evidence="3" id="KW-0969">Cilium</keyword>
<dbReference type="AlphaFoldDB" id="A0A345ZXT4"/>
<organism evidence="3 4">
    <name type="scientific">Pseudolabrys taiwanensis</name>
    <dbReference type="NCBI Taxonomy" id="331696"/>
    <lineage>
        <taxon>Bacteria</taxon>
        <taxon>Pseudomonadati</taxon>
        <taxon>Pseudomonadota</taxon>
        <taxon>Alphaproteobacteria</taxon>
        <taxon>Hyphomicrobiales</taxon>
        <taxon>Xanthobacteraceae</taxon>
        <taxon>Pseudolabrys</taxon>
    </lineage>
</organism>
<evidence type="ECO:0000256" key="1">
    <source>
        <dbReference type="SAM" id="MobiDB-lite"/>
    </source>
</evidence>